<dbReference type="EMBL" id="FWEW01003749">
    <property type="protein sequence ID" value="SLM40966.1"/>
    <property type="molecule type" value="Genomic_DNA"/>
</dbReference>
<dbReference type="InterPro" id="IPR043128">
    <property type="entry name" value="Rev_trsase/Diguanyl_cyclase"/>
</dbReference>
<dbReference type="InterPro" id="IPR051320">
    <property type="entry name" value="Viral_Replic_Matur_Polypro"/>
</dbReference>
<reference evidence="12" key="1">
    <citation type="submission" date="2017-03" db="EMBL/GenBank/DDBJ databases">
        <authorList>
            <person name="Sharma R."/>
            <person name="Thines M."/>
        </authorList>
    </citation>
    <scope>NUCLEOTIDE SEQUENCE [LARGE SCALE GENOMIC DNA]</scope>
</reference>
<dbReference type="FunFam" id="3.30.70.270:FF:000003">
    <property type="entry name" value="Transposon Ty3-G Gag-Pol polyprotein"/>
    <property type="match status" value="1"/>
</dbReference>
<feature type="domain" description="Reverse transcriptase" evidence="10">
    <location>
        <begin position="1"/>
        <end position="82"/>
    </location>
</feature>
<accession>A0A1W5DD01</accession>
<dbReference type="GO" id="GO:0004190">
    <property type="term" value="F:aspartic-type endopeptidase activity"/>
    <property type="evidence" value="ECO:0007669"/>
    <property type="project" value="UniProtKB-KW"/>
</dbReference>
<evidence type="ECO:0000256" key="2">
    <source>
        <dbReference type="ARBA" id="ARBA00022679"/>
    </source>
</evidence>
<dbReference type="Proteomes" id="UP000192927">
    <property type="component" value="Unassembled WGS sequence"/>
</dbReference>
<dbReference type="InterPro" id="IPR000477">
    <property type="entry name" value="RT_dom"/>
</dbReference>
<dbReference type="AlphaFoldDB" id="A0A1W5DD01"/>
<keyword evidence="2" id="KW-0808">Transferase</keyword>
<keyword evidence="5" id="KW-0064">Aspartyl protease</keyword>
<dbReference type="SUPFAM" id="SSF56672">
    <property type="entry name" value="DNA/RNA polymerases"/>
    <property type="match status" value="1"/>
</dbReference>
<evidence type="ECO:0000256" key="9">
    <source>
        <dbReference type="SAM" id="MobiDB-lite"/>
    </source>
</evidence>
<dbReference type="PANTHER" id="PTHR33064">
    <property type="entry name" value="POL PROTEIN"/>
    <property type="match status" value="1"/>
</dbReference>
<keyword evidence="8" id="KW-0695">RNA-directed DNA polymerase</keyword>
<dbReference type="PANTHER" id="PTHR33064:SF37">
    <property type="entry name" value="RIBONUCLEASE H"/>
    <property type="match status" value="1"/>
</dbReference>
<keyword evidence="4" id="KW-0540">Nuclease</keyword>
<evidence type="ECO:0000256" key="8">
    <source>
        <dbReference type="ARBA" id="ARBA00022918"/>
    </source>
</evidence>
<evidence type="ECO:0000256" key="7">
    <source>
        <dbReference type="ARBA" id="ARBA00022801"/>
    </source>
</evidence>
<evidence type="ECO:0000256" key="1">
    <source>
        <dbReference type="ARBA" id="ARBA00022670"/>
    </source>
</evidence>
<proteinExistence type="predicted"/>
<dbReference type="GO" id="GO:0004519">
    <property type="term" value="F:endonuclease activity"/>
    <property type="evidence" value="ECO:0007669"/>
    <property type="project" value="UniProtKB-KW"/>
</dbReference>
<dbReference type="Pfam" id="PF17917">
    <property type="entry name" value="RT_RNaseH"/>
    <property type="match status" value="1"/>
</dbReference>
<keyword evidence="7" id="KW-0378">Hydrolase</keyword>
<dbReference type="Pfam" id="PF00078">
    <property type="entry name" value="RVT_1"/>
    <property type="match status" value="1"/>
</dbReference>
<evidence type="ECO:0000259" key="10">
    <source>
        <dbReference type="PROSITE" id="PS50878"/>
    </source>
</evidence>
<feature type="region of interest" description="Disordered" evidence="9">
    <location>
        <begin position="408"/>
        <end position="515"/>
    </location>
</feature>
<dbReference type="GO" id="GO:0006508">
    <property type="term" value="P:proteolysis"/>
    <property type="evidence" value="ECO:0007669"/>
    <property type="project" value="UniProtKB-KW"/>
</dbReference>
<dbReference type="CDD" id="cd09274">
    <property type="entry name" value="RNase_HI_RT_Ty3"/>
    <property type="match status" value="1"/>
</dbReference>
<evidence type="ECO:0000313" key="11">
    <source>
        <dbReference type="EMBL" id="SLM40966.1"/>
    </source>
</evidence>
<keyword evidence="12" id="KW-1185">Reference proteome</keyword>
<evidence type="ECO:0000256" key="3">
    <source>
        <dbReference type="ARBA" id="ARBA00022695"/>
    </source>
</evidence>
<keyword evidence="3" id="KW-0548">Nucleotidyltransferase</keyword>
<organism evidence="11 12">
    <name type="scientific">Lasallia pustulata</name>
    <dbReference type="NCBI Taxonomy" id="136370"/>
    <lineage>
        <taxon>Eukaryota</taxon>
        <taxon>Fungi</taxon>
        <taxon>Dikarya</taxon>
        <taxon>Ascomycota</taxon>
        <taxon>Pezizomycotina</taxon>
        <taxon>Lecanoromycetes</taxon>
        <taxon>OSLEUM clade</taxon>
        <taxon>Umbilicariomycetidae</taxon>
        <taxon>Umbilicariales</taxon>
        <taxon>Umbilicariaceae</taxon>
        <taxon>Lasallia</taxon>
    </lineage>
</organism>
<dbReference type="GO" id="GO:0003964">
    <property type="term" value="F:RNA-directed DNA polymerase activity"/>
    <property type="evidence" value="ECO:0007669"/>
    <property type="project" value="UniProtKB-KW"/>
</dbReference>
<keyword evidence="6" id="KW-0255">Endonuclease</keyword>
<dbReference type="InterPro" id="IPR043502">
    <property type="entry name" value="DNA/RNA_pol_sf"/>
</dbReference>
<dbReference type="PROSITE" id="PS50878">
    <property type="entry name" value="RT_POL"/>
    <property type="match status" value="1"/>
</dbReference>
<protein>
    <submittedName>
        <fullName evidence="11">Gag polymerase env</fullName>
    </submittedName>
</protein>
<evidence type="ECO:0000256" key="6">
    <source>
        <dbReference type="ARBA" id="ARBA00022759"/>
    </source>
</evidence>
<evidence type="ECO:0000313" key="12">
    <source>
        <dbReference type="Proteomes" id="UP000192927"/>
    </source>
</evidence>
<dbReference type="CDD" id="cd01647">
    <property type="entry name" value="RT_LTR"/>
    <property type="match status" value="1"/>
</dbReference>
<keyword evidence="1" id="KW-0645">Protease</keyword>
<evidence type="ECO:0000256" key="5">
    <source>
        <dbReference type="ARBA" id="ARBA00022750"/>
    </source>
</evidence>
<evidence type="ECO:0000256" key="4">
    <source>
        <dbReference type="ARBA" id="ARBA00022722"/>
    </source>
</evidence>
<dbReference type="Gene3D" id="3.30.70.270">
    <property type="match status" value="2"/>
</dbReference>
<name>A0A1W5DD01_9LECA</name>
<feature type="compositionally biased region" description="Basic and acidic residues" evidence="9">
    <location>
        <begin position="490"/>
        <end position="506"/>
    </location>
</feature>
<sequence>MPFGLTNALATFQAFIDKALGEFLDITVVVYLDDILIFSKDETKHEEHVRQVLAALRCHGLHLKISKCAFNVTEVDFLGFKINTEGIYMDPERICAIEEWQPPANVHELQVFLGFANFFRRFIRNYSQIAAPLLNLLKTGKDKKKTGIGARQTNVVPENVVPENVVSENVVPAPFPLSEAAMGAFKVLKEAFTSAPLLRYFDENKPMRVKTDASAFAIGGILTQQFEVDGHLHWLPVTYYSKKLLDTETQYGTGEQELLAIMEAMHHWRHYCHGARYPIVVLTDHANLVWFMTTPNLSRRQLKWAEKLAEYDFNVTYREGNKNPADGLSRRPDYELPKAATTSTAAEIVRQSFRLGSEEYKPVQEKLYALATMTLRPRRPAQQVRQGVRQENVVPGTNMDVNTDMEVDENHGDVPEAPGVLRRQPARRANRDGSNGANTHDNMEDGGTTGTPAVSNLHAQEASCDGSHDDMEAGGATKAPSVRRLSAQEASRDKFRPGLADPEHHSIKGSAADADAMDIEDVVDDAPISL</sequence>
<dbReference type="InterPro" id="IPR041373">
    <property type="entry name" value="RT_RNaseH"/>
</dbReference>